<protein>
    <submittedName>
        <fullName evidence="2">NGG1p interacting factor NIF3</fullName>
    </submittedName>
</protein>
<feature type="coiled-coil region" evidence="1">
    <location>
        <begin position="22"/>
        <end position="49"/>
    </location>
</feature>
<organism evidence="2 3">
    <name type="scientific">candidate division WS5 bacterium</name>
    <dbReference type="NCBI Taxonomy" id="2093353"/>
    <lineage>
        <taxon>Bacteria</taxon>
        <taxon>candidate division WS5</taxon>
    </lineage>
</organism>
<reference evidence="2 3" key="1">
    <citation type="journal article" date="2017" name="ISME J.">
        <title>Energy and carbon metabolisms in a deep terrestrial subsurface fluid microbial community.</title>
        <authorList>
            <person name="Momper L."/>
            <person name="Jungbluth S.P."/>
            <person name="Lee M.D."/>
            <person name="Amend J.P."/>
        </authorList>
    </citation>
    <scope>NUCLEOTIDE SEQUENCE [LARGE SCALE GENOMIC DNA]</scope>
    <source>
        <strain evidence="2">SURF_29</strain>
    </source>
</reference>
<sequence>MKLGDIYDLFIKKGIEADPRDKKEIDKKLKKLRESYNKLDKKKKEEFDKEALTNPYADTRILYGDPKKEIKSVLVGIDMEIGEVLLADRLSEKGKKVDLVMAHHPEGPAFAALDQVMHVHADVMHKYGVPINIAEGIMAGRISEISRAVAPANHNRPVDAAKLLDIPFMCAHTVADNMVYDFLEKLMEKKKPETVGEVLDVLKSIPEYKEAVKRGAGPRLFTGSPDKRAGKVAITGMTGGTEGAVEAYEKMAHAGIGTIIDMHMSEEHKKKAEKYHINVVIAGHIASDSLGMNLLLDEIEKKGVKVIPTSGLIRIKRK</sequence>
<dbReference type="AlphaFoldDB" id="A0A419DAA7"/>
<evidence type="ECO:0000313" key="3">
    <source>
        <dbReference type="Proteomes" id="UP000285655"/>
    </source>
</evidence>
<dbReference type="EMBL" id="QZJW01000055">
    <property type="protein sequence ID" value="RJO60061.1"/>
    <property type="molecule type" value="Genomic_DNA"/>
</dbReference>
<evidence type="ECO:0000256" key="1">
    <source>
        <dbReference type="SAM" id="Coils"/>
    </source>
</evidence>
<accession>A0A419DAA7</accession>
<dbReference type="InterPro" id="IPR036069">
    <property type="entry name" value="DUF34/NIF3_sf"/>
</dbReference>
<dbReference type="Proteomes" id="UP000285655">
    <property type="component" value="Unassembled WGS sequence"/>
</dbReference>
<evidence type="ECO:0000313" key="2">
    <source>
        <dbReference type="EMBL" id="RJO60061.1"/>
    </source>
</evidence>
<proteinExistence type="predicted"/>
<name>A0A419DAA7_9BACT</name>
<keyword evidence="1" id="KW-0175">Coiled coil</keyword>
<gene>
    <name evidence="2" type="ORF">C4544_06890</name>
</gene>
<dbReference type="SUPFAM" id="SSF102705">
    <property type="entry name" value="NIF3 (NGG1p interacting factor 3)-like"/>
    <property type="match status" value="1"/>
</dbReference>
<comment type="caution">
    <text evidence="2">The sequence shown here is derived from an EMBL/GenBank/DDBJ whole genome shotgun (WGS) entry which is preliminary data.</text>
</comment>